<keyword evidence="2" id="KW-1185">Reference proteome</keyword>
<proteinExistence type="predicted"/>
<dbReference type="OrthoDB" id="2838413at2759"/>
<organism evidence="1 2">
    <name type="scientific">Dendrothele bispora (strain CBS 962.96)</name>
    <dbReference type="NCBI Taxonomy" id="1314807"/>
    <lineage>
        <taxon>Eukaryota</taxon>
        <taxon>Fungi</taxon>
        <taxon>Dikarya</taxon>
        <taxon>Basidiomycota</taxon>
        <taxon>Agaricomycotina</taxon>
        <taxon>Agaricomycetes</taxon>
        <taxon>Agaricomycetidae</taxon>
        <taxon>Agaricales</taxon>
        <taxon>Agaricales incertae sedis</taxon>
        <taxon>Dendrothele</taxon>
    </lineage>
</organism>
<gene>
    <name evidence="1" type="ORF">K435DRAFT_801669</name>
</gene>
<dbReference type="EMBL" id="ML179322">
    <property type="protein sequence ID" value="THU90886.1"/>
    <property type="molecule type" value="Genomic_DNA"/>
</dbReference>
<dbReference type="SUPFAM" id="SSF52047">
    <property type="entry name" value="RNI-like"/>
    <property type="match status" value="1"/>
</dbReference>
<name>A0A4S8LNF5_DENBC</name>
<evidence type="ECO:0000313" key="2">
    <source>
        <dbReference type="Proteomes" id="UP000297245"/>
    </source>
</evidence>
<dbReference type="AlphaFoldDB" id="A0A4S8LNF5"/>
<sequence length="423" mass="47599">MFHSLSAELTDLIIDAVDNSDCDSLRQFSLVSRTWRPRSQYKLFSRTVNLIHPDARMPCGRNWKGSRNHLLNYALEFLHIANVSCTIASAVQGLIIPHIAFDHTLPFEHLQSLEIVLIAEDGSRNTLLRDMNHVELDPRGRLVRSVFAGTFPPTLVQQNLHLQKLVLTNMVIDEELMLSVFQALGADKGEASLSHLTLNRCTFAPPPTSLLAVRRGEPHQVKFRDLSLVIGEVENIDIFLNSFYVQGLRSLFFATDGNALDACADVINKYHSQIQRLTFKNLPCCVGSGFEDIQYEKLHSLKEVYIASTYFHHYLSSDDSACQMIKKIAETPDVHLQVLGLPANSILSNSAARIDDLLANLALAKPNSLKEIMFWWEEDRELSNGRPIGEKLPRAAKTEMLMMVSGENVDGFTLPGLTTLRWF</sequence>
<protein>
    <recommendedName>
        <fullName evidence="3">F-box domain-containing protein</fullName>
    </recommendedName>
</protein>
<evidence type="ECO:0000313" key="1">
    <source>
        <dbReference type="EMBL" id="THU90886.1"/>
    </source>
</evidence>
<evidence type="ECO:0008006" key="3">
    <source>
        <dbReference type="Google" id="ProtNLM"/>
    </source>
</evidence>
<reference evidence="1 2" key="1">
    <citation type="journal article" date="2019" name="Nat. Ecol. Evol.">
        <title>Megaphylogeny resolves global patterns of mushroom evolution.</title>
        <authorList>
            <person name="Varga T."/>
            <person name="Krizsan K."/>
            <person name="Foldi C."/>
            <person name="Dima B."/>
            <person name="Sanchez-Garcia M."/>
            <person name="Sanchez-Ramirez S."/>
            <person name="Szollosi G.J."/>
            <person name="Szarkandi J.G."/>
            <person name="Papp V."/>
            <person name="Albert L."/>
            <person name="Andreopoulos W."/>
            <person name="Angelini C."/>
            <person name="Antonin V."/>
            <person name="Barry K.W."/>
            <person name="Bougher N.L."/>
            <person name="Buchanan P."/>
            <person name="Buyck B."/>
            <person name="Bense V."/>
            <person name="Catcheside P."/>
            <person name="Chovatia M."/>
            <person name="Cooper J."/>
            <person name="Damon W."/>
            <person name="Desjardin D."/>
            <person name="Finy P."/>
            <person name="Geml J."/>
            <person name="Haridas S."/>
            <person name="Hughes K."/>
            <person name="Justo A."/>
            <person name="Karasinski D."/>
            <person name="Kautmanova I."/>
            <person name="Kiss B."/>
            <person name="Kocsube S."/>
            <person name="Kotiranta H."/>
            <person name="LaButti K.M."/>
            <person name="Lechner B.E."/>
            <person name="Liimatainen K."/>
            <person name="Lipzen A."/>
            <person name="Lukacs Z."/>
            <person name="Mihaltcheva S."/>
            <person name="Morgado L.N."/>
            <person name="Niskanen T."/>
            <person name="Noordeloos M.E."/>
            <person name="Ohm R.A."/>
            <person name="Ortiz-Santana B."/>
            <person name="Ovrebo C."/>
            <person name="Racz N."/>
            <person name="Riley R."/>
            <person name="Savchenko A."/>
            <person name="Shiryaev A."/>
            <person name="Soop K."/>
            <person name="Spirin V."/>
            <person name="Szebenyi C."/>
            <person name="Tomsovsky M."/>
            <person name="Tulloss R.E."/>
            <person name="Uehling J."/>
            <person name="Grigoriev I.V."/>
            <person name="Vagvolgyi C."/>
            <person name="Papp T."/>
            <person name="Martin F.M."/>
            <person name="Miettinen O."/>
            <person name="Hibbett D.S."/>
            <person name="Nagy L.G."/>
        </authorList>
    </citation>
    <scope>NUCLEOTIDE SEQUENCE [LARGE SCALE GENOMIC DNA]</scope>
    <source>
        <strain evidence="1 2">CBS 962.96</strain>
    </source>
</reference>
<dbReference type="Proteomes" id="UP000297245">
    <property type="component" value="Unassembled WGS sequence"/>
</dbReference>
<accession>A0A4S8LNF5</accession>